<dbReference type="AlphaFoldDB" id="A0A8J4H5A9"/>
<comment type="caution">
    <text evidence="3">The sequence shown here is derived from an EMBL/GenBank/DDBJ whole genome shotgun (WGS) entry which is preliminary data.</text>
</comment>
<feature type="coiled-coil region" evidence="1">
    <location>
        <begin position="45"/>
        <end position="138"/>
    </location>
</feature>
<keyword evidence="2" id="KW-0472">Membrane</keyword>
<evidence type="ECO:0000313" key="4">
    <source>
        <dbReference type="Proteomes" id="UP000677918"/>
    </source>
</evidence>
<gene>
    <name evidence="3" type="ORF">XYCOK13_40610</name>
</gene>
<dbReference type="RefSeq" id="WP_213414037.1">
    <property type="nucleotide sequence ID" value="NZ_BOVK01000075.1"/>
</dbReference>
<keyword evidence="4" id="KW-1185">Reference proteome</keyword>
<dbReference type="Proteomes" id="UP000677918">
    <property type="component" value="Unassembled WGS sequence"/>
</dbReference>
<evidence type="ECO:0000313" key="3">
    <source>
        <dbReference type="EMBL" id="GIQ71237.1"/>
    </source>
</evidence>
<keyword evidence="2" id="KW-0812">Transmembrane</keyword>
<name>A0A8J4H5A9_9BACL</name>
<proteinExistence type="predicted"/>
<feature type="transmembrane region" description="Helical" evidence="2">
    <location>
        <begin position="6"/>
        <end position="27"/>
    </location>
</feature>
<organism evidence="3 4">
    <name type="scientific">Xylanibacillus composti</name>
    <dbReference type="NCBI Taxonomy" id="1572762"/>
    <lineage>
        <taxon>Bacteria</taxon>
        <taxon>Bacillati</taxon>
        <taxon>Bacillota</taxon>
        <taxon>Bacilli</taxon>
        <taxon>Bacillales</taxon>
        <taxon>Paenibacillaceae</taxon>
        <taxon>Xylanibacillus</taxon>
    </lineage>
</organism>
<accession>A0A8J4H5A9</accession>
<reference evidence="3" key="1">
    <citation type="submission" date="2021-04" db="EMBL/GenBank/DDBJ databases">
        <title>Draft genome sequence of Xylanibacillus composti strain K13.</title>
        <authorList>
            <person name="Uke A."/>
            <person name="Chhe C."/>
            <person name="Baramee S."/>
            <person name="Kosugi A."/>
        </authorList>
    </citation>
    <scope>NUCLEOTIDE SEQUENCE</scope>
    <source>
        <strain evidence="3">K13</strain>
    </source>
</reference>
<evidence type="ECO:0000256" key="1">
    <source>
        <dbReference type="SAM" id="Coils"/>
    </source>
</evidence>
<evidence type="ECO:0000256" key="2">
    <source>
        <dbReference type="SAM" id="Phobius"/>
    </source>
</evidence>
<keyword evidence="1" id="KW-0175">Coiled coil</keyword>
<protein>
    <submittedName>
        <fullName evidence="3">Uncharacterized protein</fullName>
    </submittedName>
</protein>
<feature type="transmembrane region" description="Helical" evidence="2">
    <location>
        <begin position="139"/>
        <end position="160"/>
    </location>
</feature>
<sequence>MDRTSIRVITILLVAVTVYMYPATSAVQASMIDRIKDIYDAPVKVEELQEKYEETRGLILEQQELLLNQAKDLAEARKQAEQYAAKQEELMRENEKYREQNAELAERNATLANRNDSLAAELDAMREEREKRESLMRRLIVTGVTAAILVLGYFASVRIWRIMVWRRQHLQEKGKSAP</sequence>
<dbReference type="EMBL" id="BOVK01000075">
    <property type="protein sequence ID" value="GIQ71237.1"/>
    <property type="molecule type" value="Genomic_DNA"/>
</dbReference>
<keyword evidence="2" id="KW-1133">Transmembrane helix</keyword>